<evidence type="ECO:0000313" key="1">
    <source>
        <dbReference type="EMBL" id="EFG30488.2"/>
    </source>
</evidence>
<dbReference type="eggNOG" id="ENOG5032V5A">
    <property type="taxonomic scope" value="Bacteria"/>
</dbReference>
<dbReference type="RefSeq" id="WP_002642180.1">
    <property type="nucleotide sequence ID" value="NZ_CP019448.1"/>
</dbReference>
<name>V9HKK0_9NEIS</name>
<dbReference type="STRING" id="641147.HMPREF9021_01775"/>
<accession>V9HKK0</accession>
<comment type="caution">
    <text evidence="1">The sequence shown here is derived from an EMBL/GenBank/DDBJ whole genome shotgun (WGS) entry which is preliminary data.</text>
</comment>
<dbReference type="InterPro" id="IPR038765">
    <property type="entry name" value="Papain-like_cys_pep_sf"/>
</dbReference>
<dbReference type="HOGENOM" id="CLU_130894_0_0_4"/>
<organism evidence="1 2">
    <name type="scientific">Simonsiella muelleri ATCC 29453</name>
    <dbReference type="NCBI Taxonomy" id="641147"/>
    <lineage>
        <taxon>Bacteria</taxon>
        <taxon>Pseudomonadati</taxon>
        <taxon>Pseudomonadota</taxon>
        <taxon>Betaproteobacteria</taxon>
        <taxon>Neisseriales</taxon>
        <taxon>Neisseriaceae</taxon>
        <taxon>Simonsiella</taxon>
    </lineage>
</organism>
<dbReference type="Proteomes" id="UP000017813">
    <property type="component" value="Unassembled WGS sequence"/>
</dbReference>
<dbReference type="SUPFAM" id="SSF54001">
    <property type="entry name" value="Cysteine proteinases"/>
    <property type="match status" value="1"/>
</dbReference>
<dbReference type="KEGG" id="smur:BWP33_08355"/>
<proteinExistence type="predicted"/>
<dbReference type="EMBL" id="ADCY02000035">
    <property type="protein sequence ID" value="EFG30488.2"/>
    <property type="molecule type" value="Genomic_DNA"/>
</dbReference>
<sequence length="140" mass="16047">MMIVLALYKGRGDWKDKAIKFFTRGQYSHCEMAVANGDEWDCYTSSPRDGGVRMKTMKLSPTEWDLIKLPEKYIMPTIQLFHQTKGAKYDLIGALSVVILARENREKWFCSEWCGSVLGLPESWRFSPNDLAVFAKGLTK</sequence>
<evidence type="ECO:0000313" key="2">
    <source>
        <dbReference type="Proteomes" id="UP000017813"/>
    </source>
</evidence>
<protein>
    <submittedName>
        <fullName evidence="1">Uncharacterized protein</fullName>
    </submittedName>
</protein>
<dbReference type="Gene3D" id="3.90.1720.10">
    <property type="entry name" value="endopeptidase domain like (from Nostoc punctiforme)"/>
    <property type="match status" value="1"/>
</dbReference>
<keyword evidence="2" id="KW-1185">Reference proteome</keyword>
<reference evidence="1 2" key="2">
    <citation type="submission" date="2011-10" db="EMBL/GenBank/DDBJ databases">
        <title>The Genome Sequence of Simonsiella muelleri ATCC 29453.</title>
        <authorList>
            <consortium name="The Broad Institute Genome Sequencing Platform"/>
            <consortium name="The Broad Institute Genome Sequencing Center for Infectious Disease"/>
            <person name="Earl A."/>
            <person name="Ward D."/>
            <person name="Feldgarden M."/>
            <person name="Gevers D."/>
            <person name="Izard J."/>
            <person name="Baranova O.V."/>
            <person name="Blanton J.M."/>
            <person name="Tanner A.C."/>
            <person name="Dewhirst F."/>
            <person name="Young S.K."/>
            <person name="Zeng Q."/>
            <person name="Gargeya S."/>
            <person name="Fitzgerald M."/>
            <person name="Haas B."/>
            <person name="Abouelleil A."/>
            <person name="Alvarado L."/>
            <person name="Arachchi H.M."/>
            <person name="Berlin A."/>
            <person name="Brown A."/>
            <person name="Chapman S.B."/>
            <person name="Chen Z."/>
            <person name="Dunbar C."/>
            <person name="Freedman E."/>
            <person name="Gearin G."/>
            <person name="Goldberg J."/>
            <person name="Griggs A."/>
            <person name="Gujja S."/>
            <person name="Heiman D."/>
            <person name="Howarth C."/>
            <person name="Larson L."/>
            <person name="Lui A."/>
            <person name="MacDonald P.J.P."/>
            <person name="Montmayeur A."/>
            <person name="Murphy C."/>
            <person name="Neiman D."/>
            <person name="Pearson M."/>
            <person name="Priest M."/>
            <person name="Roberts A."/>
            <person name="Saif S."/>
            <person name="Shea T."/>
            <person name="Shenoy N."/>
            <person name="Sisk P."/>
            <person name="Stolte C."/>
            <person name="Sykes S."/>
            <person name="Wortman J."/>
            <person name="Nusbaum C."/>
            <person name="Birren B."/>
        </authorList>
    </citation>
    <scope>NUCLEOTIDE SEQUENCE [LARGE SCALE GENOMIC DNA]</scope>
    <source>
        <strain evidence="1 2">ATCC 29453</strain>
    </source>
</reference>
<dbReference type="AlphaFoldDB" id="V9HKK0"/>
<gene>
    <name evidence="1" type="ORF">HMPREF9021_01775</name>
</gene>
<reference evidence="1 2" key="1">
    <citation type="submission" date="2010-03" db="EMBL/GenBank/DDBJ databases">
        <authorList>
            <consortium name="The Broad Institute Genome Sequencing Platform"/>
            <person name="Ward D."/>
            <person name="Earl A."/>
            <person name="Feldgarden M."/>
            <person name="Gevers D."/>
            <person name="Young S."/>
            <person name="Zeng Q."/>
            <person name="Koehrsen M."/>
            <person name="Alvarado L."/>
            <person name="Berlin A.M."/>
            <person name="Borenstein D."/>
            <person name="Chapman S.B."/>
            <person name="Chen Z."/>
            <person name="Engels R."/>
            <person name="Freedman E."/>
            <person name="Gellesch M."/>
            <person name="Goldberg J."/>
            <person name="Griggs A."/>
            <person name="Gujja S."/>
            <person name="Heilman E.R."/>
            <person name="Heiman D.I."/>
            <person name="Hepburn T.A."/>
            <person name="Howarth C."/>
            <person name="Jen D."/>
            <person name="Larson L."/>
            <person name="Mehta T."/>
            <person name="Park D."/>
            <person name="Pearson M."/>
            <person name="Richards J."/>
            <person name="Roberts A."/>
            <person name="Saif S."/>
            <person name="Shea T.D."/>
            <person name="Shenoy N."/>
            <person name="Sisk P."/>
            <person name="Stolte C."/>
            <person name="Sykes S.N."/>
            <person name="Walk T."/>
            <person name="White J."/>
            <person name="Yandava C."/>
            <person name="Izard J."/>
            <person name="Baranova O.V."/>
            <person name="Blanton J.M."/>
            <person name="Tanner A.C."/>
            <person name="Dewhirst F."/>
            <person name="Haas B."/>
            <person name="Nusbaum C."/>
            <person name="Birren B."/>
        </authorList>
    </citation>
    <scope>NUCLEOTIDE SEQUENCE [LARGE SCALE GENOMIC DNA]</scope>
    <source>
        <strain evidence="1 2">ATCC 29453</strain>
    </source>
</reference>